<keyword evidence="2" id="KW-0597">Phosphoprotein</keyword>
<accession>A0ABS5R7R7</accession>
<evidence type="ECO:0000259" key="4">
    <source>
        <dbReference type="PROSITE" id="PS50930"/>
    </source>
</evidence>
<feature type="modified residue" description="4-aspartylphosphate" evidence="2">
    <location>
        <position position="54"/>
    </location>
</feature>
<feature type="domain" description="HTH LytTR-type" evidence="4">
    <location>
        <begin position="168"/>
        <end position="233"/>
    </location>
</feature>
<evidence type="ECO:0000313" key="5">
    <source>
        <dbReference type="EMBL" id="MBS9477705.1"/>
    </source>
</evidence>
<dbReference type="InterPro" id="IPR007492">
    <property type="entry name" value="LytTR_DNA-bd_dom"/>
</dbReference>
<dbReference type="SMART" id="SM00850">
    <property type="entry name" value="LytTR"/>
    <property type="match status" value="1"/>
</dbReference>
<sequence length="238" mass="25977">MLRVLIVDDEPLARRALRRLLAPHADVDIVGEADSVAQSAELVGRFRPDLILLDIELAGGDGFDLLAAMEAPPRVVFVTAYAEYAVEAFTVEAVDYLLKPVAQERLDAALDRVRRLAAPVPKGVEVIELRAPGRVVRCGPGDIVAVLAEGDFSHVHLADQPPLMILRSIGQFEEQLPSPPFLRLGRSILVNGDRIRSVDTRSRDDVRLALEGRAEPIVLGRAAAARLKQALLKPDRRG</sequence>
<keyword evidence="1" id="KW-0238">DNA-binding</keyword>
<evidence type="ECO:0000256" key="1">
    <source>
        <dbReference type="ARBA" id="ARBA00023125"/>
    </source>
</evidence>
<dbReference type="EMBL" id="JAHCQH010000016">
    <property type="protein sequence ID" value="MBS9477705.1"/>
    <property type="molecule type" value="Genomic_DNA"/>
</dbReference>
<dbReference type="Gene3D" id="2.40.50.1020">
    <property type="entry name" value="LytTr DNA-binding domain"/>
    <property type="match status" value="1"/>
</dbReference>
<evidence type="ECO:0000256" key="2">
    <source>
        <dbReference type="PROSITE-ProRule" id="PRU00169"/>
    </source>
</evidence>
<proteinExistence type="predicted"/>
<dbReference type="SUPFAM" id="SSF52172">
    <property type="entry name" value="CheY-like"/>
    <property type="match status" value="1"/>
</dbReference>
<protein>
    <submittedName>
        <fullName evidence="5">Response regulator transcription factor</fullName>
    </submittedName>
</protein>
<dbReference type="Pfam" id="PF04397">
    <property type="entry name" value="LytTR"/>
    <property type="match status" value="1"/>
</dbReference>
<dbReference type="Pfam" id="PF00072">
    <property type="entry name" value="Response_reg"/>
    <property type="match status" value="1"/>
</dbReference>
<dbReference type="PANTHER" id="PTHR48111">
    <property type="entry name" value="REGULATOR OF RPOS"/>
    <property type="match status" value="1"/>
</dbReference>
<name>A0ABS5R7R7_9HYPH</name>
<dbReference type="SMART" id="SM00448">
    <property type="entry name" value="REC"/>
    <property type="match status" value="1"/>
</dbReference>
<keyword evidence="6" id="KW-1185">Reference proteome</keyword>
<dbReference type="Gene3D" id="3.40.50.2300">
    <property type="match status" value="1"/>
</dbReference>
<dbReference type="InterPro" id="IPR011006">
    <property type="entry name" value="CheY-like_superfamily"/>
</dbReference>
<dbReference type="Proteomes" id="UP001166585">
    <property type="component" value="Unassembled WGS sequence"/>
</dbReference>
<comment type="caution">
    <text evidence="5">The sequence shown here is derived from an EMBL/GenBank/DDBJ whole genome shotgun (WGS) entry which is preliminary data.</text>
</comment>
<reference evidence="5" key="1">
    <citation type="submission" date="2021-05" db="EMBL/GenBank/DDBJ databases">
        <authorList>
            <person name="Sun Q."/>
            <person name="Inoue M."/>
        </authorList>
    </citation>
    <scope>NUCLEOTIDE SEQUENCE</scope>
    <source>
        <strain evidence="5">VKM B-3255</strain>
    </source>
</reference>
<dbReference type="PROSITE" id="PS50930">
    <property type="entry name" value="HTH_LYTTR"/>
    <property type="match status" value="1"/>
</dbReference>
<dbReference type="InterPro" id="IPR039420">
    <property type="entry name" value="WalR-like"/>
</dbReference>
<dbReference type="PROSITE" id="PS50110">
    <property type="entry name" value="RESPONSE_REGULATORY"/>
    <property type="match status" value="1"/>
</dbReference>
<evidence type="ECO:0000259" key="3">
    <source>
        <dbReference type="PROSITE" id="PS50110"/>
    </source>
</evidence>
<dbReference type="InterPro" id="IPR001789">
    <property type="entry name" value="Sig_transdc_resp-reg_receiver"/>
</dbReference>
<feature type="domain" description="Response regulatory" evidence="3">
    <location>
        <begin position="3"/>
        <end position="114"/>
    </location>
</feature>
<gene>
    <name evidence="5" type="ORF">KIP89_11345</name>
</gene>
<dbReference type="RefSeq" id="WP_213755553.1">
    <property type="nucleotide sequence ID" value="NZ_JAHCQH010000016.1"/>
</dbReference>
<organism evidence="5 6">
    <name type="scientific">Ancylobacter radicis</name>
    <dbReference type="NCBI Taxonomy" id="2836179"/>
    <lineage>
        <taxon>Bacteria</taxon>
        <taxon>Pseudomonadati</taxon>
        <taxon>Pseudomonadota</taxon>
        <taxon>Alphaproteobacteria</taxon>
        <taxon>Hyphomicrobiales</taxon>
        <taxon>Xanthobacteraceae</taxon>
        <taxon>Ancylobacter</taxon>
    </lineage>
</organism>
<dbReference type="PANTHER" id="PTHR48111:SF69">
    <property type="entry name" value="RESPONSE REGULATOR RECEIVER"/>
    <property type="match status" value="1"/>
</dbReference>
<evidence type="ECO:0000313" key="6">
    <source>
        <dbReference type="Proteomes" id="UP001166585"/>
    </source>
</evidence>